<organism evidence="2">
    <name type="scientific">Cyprinus carpio</name>
    <name type="common">Common carp</name>
    <dbReference type="NCBI Taxonomy" id="7962"/>
    <lineage>
        <taxon>Eukaryota</taxon>
        <taxon>Metazoa</taxon>
        <taxon>Chordata</taxon>
        <taxon>Craniata</taxon>
        <taxon>Vertebrata</taxon>
        <taxon>Euteleostomi</taxon>
        <taxon>Actinopterygii</taxon>
        <taxon>Neopterygii</taxon>
        <taxon>Teleostei</taxon>
        <taxon>Ostariophysi</taxon>
        <taxon>Cypriniformes</taxon>
        <taxon>Cyprinidae</taxon>
        <taxon>Cyprininae</taxon>
        <taxon>Cyprinus</taxon>
    </lineage>
</organism>
<name>A0A9Q9YPU5_CYPCA</name>
<dbReference type="CTD" id="84332"/>
<dbReference type="KEGG" id="ccar:109070995"/>
<feature type="compositionally biased region" description="Acidic residues" evidence="1">
    <location>
        <begin position="116"/>
        <end position="127"/>
    </location>
</feature>
<proteinExistence type="predicted"/>
<evidence type="ECO:0000256" key="1">
    <source>
        <dbReference type="SAM" id="MobiDB-lite"/>
    </source>
</evidence>
<protein>
    <submittedName>
        <fullName evidence="2">DPY30 domain containing 2 isoform X1</fullName>
    </submittedName>
</protein>
<dbReference type="Proteomes" id="UP001155660">
    <property type="component" value="Chromosome A12"/>
</dbReference>
<sequence length="170" mass="18859">MLLLLTGVFESYPSSDQKSALERQLEEEQRHLHAEAVHQKLLQDEETRIRAAQTDAAQDPGDQTESETVKELTDLQNEAGAEDQQDSGEAAAGEEQPSETLNTDQSQSQDTQKENDEADVPSEENEPGPEKTGEDSDERQTETEDKESDRPETEDASDAAERQQEEEDGA</sequence>
<feature type="compositionally biased region" description="Basic and acidic residues" evidence="1">
    <location>
        <begin position="19"/>
        <end position="49"/>
    </location>
</feature>
<dbReference type="OrthoDB" id="432281at2759"/>
<dbReference type="RefSeq" id="XP_042624180.1">
    <property type="nucleotide sequence ID" value="XM_042768246.1"/>
</dbReference>
<evidence type="ECO:0000313" key="2">
    <source>
        <dbReference type="RefSeq" id="XP_042624180.1"/>
    </source>
</evidence>
<reference evidence="2" key="1">
    <citation type="submission" date="2025-08" db="UniProtKB">
        <authorList>
            <consortium name="RefSeq"/>
        </authorList>
    </citation>
    <scope>IDENTIFICATION</scope>
    <source>
        <tissue evidence="2">Muscle</tissue>
    </source>
</reference>
<feature type="compositionally biased region" description="Basic and acidic residues" evidence="1">
    <location>
        <begin position="128"/>
        <end position="163"/>
    </location>
</feature>
<dbReference type="GeneID" id="109070995"/>
<feature type="compositionally biased region" description="Polar residues" evidence="1">
    <location>
        <begin position="98"/>
        <end position="110"/>
    </location>
</feature>
<gene>
    <name evidence="2" type="primary">dydc2</name>
</gene>
<dbReference type="AlphaFoldDB" id="A0A9Q9YPU5"/>
<feature type="region of interest" description="Disordered" evidence="1">
    <location>
        <begin position="11"/>
        <end position="170"/>
    </location>
</feature>
<accession>A0A9Q9YPU5</accession>